<feature type="non-terminal residue" evidence="3">
    <location>
        <position position="1"/>
    </location>
</feature>
<proteinExistence type="predicted"/>
<evidence type="ECO:0000313" key="3">
    <source>
        <dbReference type="EMBL" id="EAT34013.1"/>
    </source>
</evidence>
<dbReference type="VEuPathDB" id="VectorBase:AAEL013724"/>
<dbReference type="PROSITE" id="PS50942">
    <property type="entry name" value="ENTH"/>
    <property type="match status" value="1"/>
</dbReference>
<dbReference type="Pfam" id="PF01417">
    <property type="entry name" value="ENTH"/>
    <property type="match status" value="1"/>
</dbReference>
<feature type="region of interest" description="Disordered" evidence="1">
    <location>
        <begin position="187"/>
        <end position="219"/>
    </location>
</feature>
<evidence type="ECO:0000313" key="4">
    <source>
        <dbReference type="Proteomes" id="UP000682892"/>
    </source>
</evidence>
<dbReference type="OMA" id="ANVGATW"/>
<feature type="compositionally biased region" description="Low complexity" evidence="1">
    <location>
        <begin position="206"/>
        <end position="219"/>
    </location>
</feature>
<dbReference type="PANTHER" id="PTHR12276:SF45">
    <property type="entry name" value="CLATHRIN INTERACTOR 1"/>
    <property type="match status" value="1"/>
</dbReference>
<reference evidence="3" key="1">
    <citation type="submission" date="2005-10" db="EMBL/GenBank/DDBJ databases">
        <authorList>
            <person name="Loftus B.J."/>
            <person name="Nene V.M."/>
            <person name="Hannick L.I."/>
            <person name="Bidwell S."/>
            <person name="Haas B."/>
            <person name="Amedeo P."/>
            <person name="Orvis J."/>
            <person name="Wortman J.R."/>
            <person name="White O.R."/>
            <person name="Salzberg S."/>
            <person name="Shumway M."/>
            <person name="Koo H."/>
            <person name="Zhao Y."/>
            <person name="Holmes M."/>
            <person name="Miller J."/>
            <person name="Schatz M."/>
            <person name="Pop M."/>
            <person name="Pai G."/>
            <person name="Utterback T."/>
            <person name="Rogers Y.-H."/>
            <person name="Kravitz S."/>
            <person name="Fraser C.M."/>
        </authorList>
    </citation>
    <scope>NUCLEOTIDE SEQUENCE</scope>
    <source>
        <strain evidence="3">Liverpool</strain>
    </source>
</reference>
<dbReference type="Gene3D" id="1.25.40.90">
    <property type="match status" value="1"/>
</dbReference>
<protein>
    <submittedName>
        <fullName evidence="3">AAEL013726-PA</fullName>
    </submittedName>
</protein>
<dbReference type="SMART" id="SM00273">
    <property type="entry name" value="ENTH"/>
    <property type="match status" value="1"/>
</dbReference>
<feature type="domain" description="ENTH" evidence="2">
    <location>
        <begin position="2"/>
        <end position="135"/>
    </location>
</feature>
<feature type="region of interest" description="Disordered" evidence="1">
    <location>
        <begin position="310"/>
        <end position="338"/>
    </location>
</feature>
<dbReference type="GO" id="GO:0005768">
    <property type="term" value="C:endosome"/>
    <property type="evidence" value="ECO:0007669"/>
    <property type="project" value="TreeGrafter"/>
</dbReference>
<dbReference type="GO" id="GO:0005886">
    <property type="term" value="C:plasma membrane"/>
    <property type="evidence" value="ECO:0007669"/>
    <property type="project" value="TreeGrafter"/>
</dbReference>
<dbReference type="GO" id="GO:0006897">
    <property type="term" value="P:endocytosis"/>
    <property type="evidence" value="ECO:0007669"/>
    <property type="project" value="TreeGrafter"/>
</dbReference>
<feature type="compositionally biased region" description="Polar residues" evidence="1">
    <location>
        <begin position="195"/>
        <end position="205"/>
    </location>
</feature>
<dbReference type="PANTHER" id="PTHR12276">
    <property type="entry name" value="EPSIN/ENT-RELATED"/>
    <property type="match status" value="1"/>
</dbReference>
<dbReference type="CDD" id="cd16989">
    <property type="entry name" value="ENTH_EpsinR"/>
    <property type="match status" value="1"/>
</dbReference>
<dbReference type="HOGENOM" id="CLU_032178_0_0_1"/>
<dbReference type="Proteomes" id="UP000682892">
    <property type="component" value="Unassembled WGS sequence"/>
</dbReference>
<dbReference type="STRING" id="7159.Q16IC4"/>
<dbReference type="SUPFAM" id="SSF48464">
    <property type="entry name" value="ENTH/VHS domain"/>
    <property type="match status" value="1"/>
</dbReference>
<dbReference type="GO" id="GO:0030125">
    <property type="term" value="C:clathrin vesicle coat"/>
    <property type="evidence" value="ECO:0007669"/>
    <property type="project" value="TreeGrafter"/>
</dbReference>
<accession>Q16IC4</accession>
<dbReference type="PhylomeDB" id="Q16IC4"/>
<dbReference type="FunFam" id="1.25.40.90:FF:000006">
    <property type="entry name" value="Clathrin interactor 1"/>
    <property type="match status" value="1"/>
</dbReference>
<dbReference type="GO" id="GO:0005543">
    <property type="term" value="F:phospholipid binding"/>
    <property type="evidence" value="ECO:0007669"/>
    <property type="project" value="TreeGrafter"/>
</dbReference>
<dbReference type="eggNOG" id="KOG2057">
    <property type="taxonomic scope" value="Eukaryota"/>
</dbReference>
<name>Q16IC4_AEDAE</name>
<evidence type="ECO:0000259" key="2">
    <source>
        <dbReference type="PROSITE" id="PS50942"/>
    </source>
</evidence>
<reference evidence="3" key="3">
    <citation type="submission" date="2012-09" db="EMBL/GenBank/DDBJ databases">
        <authorList>
            <consortium name="VectorBase"/>
        </authorList>
    </citation>
    <scope>NUCLEOTIDE SEQUENCE</scope>
    <source>
        <strain evidence="3">Liverpool</strain>
    </source>
</reference>
<dbReference type="PaxDb" id="7159-AAEL013726-PA"/>
<sequence length="434" mass="46598">TNVVMNYTEIEGKVREATNDEPWGPTGPLMQELAHATFTYEHFPEVMSMLWKRMLQDNKTNWRRTYKSLLLLNYLVRNGSERVVTSSREHIYDLRSLENYTFVDENGKDQGINVRHKVRELIDFIQDDDKLREERKKAKKNKDKYIGMSSDAMGGMRYGGGGGGGSEYGGYRDSWDRRTDERGCKLYYDKERSKSPATRQPSSTLSTHSGSGFSPTSSSTAAEKKINLNIKSPAAAAATVKAATIAAASKPAKKIDMGAAKNFGKSTDLGINSPTHRNTHAEEIISTSDVGSGKPPSNEILEDLFRTCPAPPSVGSPSKDTDFDDFNPRADDTAASGTGPEFGDFESAFGKPAPKAAIVGTSSGGDDFADFGAFGSAPSAAPAATAATSDLFFGLGTSATPAAPVATAANDLLSDLGGLSLGSTNGECFFFIFC</sequence>
<gene>
    <name evidence="3" type="ORF">AaeL_AAEL013726</name>
</gene>
<dbReference type="GO" id="GO:0030276">
    <property type="term" value="F:clathrin binding"/>
    <property type="evidence" value="ECO:0007669"/>
    <property type="project" value="TreeGrafter"/>
</dbReference>
<dbReference type="EMBL" id="CH478088">
    <property type="protein sequence ID" value="EAT34013.1"/>
    <property type="molecule type" value="Genomic_DNA"/>
</dbReference>
<dbReference type="InterPro" id="IPR013809">
    <property type="entry name" value="ENTH"/>
</dbReference>
<dbReference type="AlphaFoldDB" id="Q16IC4"/>
<evidence type="ECO:0000256" key="1">
    <source>
        <dbReference type="SAM" id="MobiDB-lite"/>
    </source>
</evidence>
<reference evidence="3" key="2">
    <citation type="journal article" date="2007" name="Science">
        <title>Genome sequence of Aedes aegypti, a major arbovirus vector.</title>
        <authorList>
            <person name="Nene V."/>
            <person name="Wortman J.R."/>
            <person name="Lawson D."/>
            <person name="Haas B."/>
            <person name="Kodira C."/>
            <person name="Tu Z.J."/>
            <person name="Loftus B."/>
            <person name="Xi Z."/>
            <person name="Megy K."/>
            <person name="Grabherr M."/>
            <person name="Ren Q."/>
            <person name="Zdobnov E.M."/>
            <person name="Lobo N.F."/>
            <person name="Campbell K.S."/>
            <person name="Brown S.E."/>
            <person name="Bonaldo M.F."/>
            <person name="Zhu J."/>
            <person name="Sinkins S.P."/>
            <person name="Hogenkamp D.G."/>
            <person name="Amedeo P."/>
            <person name="Arensburger P."/>
            <person name="Atkinson P.W."/>
            <person name="Bidwell S."/>
            <person name="Biedler J."/>
            <person name="Birney E."/>
            <person name="Bruggner R.V."/>
            <person name="Costas J."/>
            <person name="Coy M.R."/>
            <person name="Crabtree J."/>
            <person name="Crawford M."/>
            <person name="Debruyn B."/>
            <person name="Decaprio D."/>
            <person name="Eiglmeier K."/>
            <person name="Eisenstadt E."/>
            <person name="El-Dorry H."/>
            <person name="Gelbart W.M."/>
            <person name="Gomes S.L."/>
            <person name="Hammond M."/>
            <person name="Hannick L.I."/>
            <person name="Hogan J.R."/>
            <person name="Holmes M.H."/>
            <person name="Jaffe D."/>
            <person name="Johnston J.S."/>
            <person name="Kennedy R.C."/>
            <person name="Koo H."/>
            <person name="Kravitz S."/>
            <person name="Kriventseva E.V."/>
            <person name="Kulp D."/>
            <person name="Labutti K."/>
            <person name="Lee E."/>
            <person name="Li S."/>
            <person name="Lovin D.D."/>
            <person name="Mao C."/>
            <person name="Mauceli E."/>
            <person name="Menck C.F."/>
            <person name="Miller J.R."/>
            <person name="Montgomery P."/>
            <person name="Mori A."/>
            <person name="Nascimento A.L."/>
            <person name="Naveira H.F."/>
            <person name="Nusbaum C."/>
            <person name="O'leary S."/>
            <person name="Orvis J."/>
            <person name="Pertea M."/>
            <person name="Quesneville H."/>
            <person name="Reidenbach K.R."/>
            <person name="Rogers Y.H."/>
            <person name="Roth C.W."/>
            <person name="Schneider J.R."/>
            <person name="Schatz M."/>
            <person name="Shumway M."/>
            <person name="Stanke M."/>
            <person name="Stinson E.O."/>
            <person name="Tubio J.M."/>
            <person name="Vanzee J.P."/>
            <person name="Verjovski-Almeida S."/>
            <person name="Werner D."/>
            <person name="White O."/>
            <person name="Wyder S."/>
            <person name="Zeng Q."/>
            <person name="Zhao Q."/>
            <person name="Zhao Y."/>
            <person name="Hill C.A."/>
            <person name="Raikhel A.S."/>
            <person name="Soares M.B."/>
            <person name="Knudson D.L."/>
            <person name="Lee N.H."/>
            <person name="Galagan J."/>
            <person name="Salzberg S.L."/>
            <person name="Paulsen I.T."/>
            <person name="Dimopoulos G."/>
            <person name="Collins F.H."/>
            <person name="Birren B."/>
            <person name="Fraser-Liggett C.M."/>
            <person name="Severson D.W."/>
        </authorList>
    </citation>
    <scope>NUCLEOTIDE SEQUENCE [LARGE SCALE GENOMIC DNA]</scope>
    <source>
        <strain evidence="3">Liverpool</strain>
    </source>
</reference>
<organism evidence="3 4">
    <name type="scientific">Aedes aegypti</name>
    <name type="common">Yellowfever mosquito</name>
    <name type="synonym">Culex aegypti</name>
    <dbReference type="NCBI Taxonomy" id="7159"/>
    <lineage>
        <taxon>Eukaryota</taxon>
        <taxon>Metazoa</taxon>
        <taxon>Ecdysozoa</taxon>
        <taxon>Arthropoda</taxon>
        <taxon>Hexapoda</taxon>
        <taxon>Insecta</taxon>
        <taxon>Pterygota</taxon>
        <taxon>Neoptera</taxon>
        <taxon>Endopterygota</taxon>
        <taxon>Diptera</taxon>
        <taxon>Nematocera</taxon>
        <taxon>Culicoidea</taxon>
        <taxon>Culicidae</taxon>
        <taxon>Culicinae</taxon>
        <taxon>Aedini</taxon>
        <taxon>Aedes</taxon>
        <taxon>Stegomyia</taxon>
    </lineage>
</organism>
<dbReference type="InterPro" id="IPR008942">
    <property type="entry name" value="ENTH_VHS"/>
</dbReference>